<feature type="non-terminal residue" evidence="2">
    <location>
        <position position="1"/>
    </location>
</feature>
<name>A0A0K2V7P9_LEPSM</name>
<keyword evidence="1" id="KW-0472">Membrane</keyword>
<reference evidence="2" key="1">
    <citation type="submission" date="2014-05" db="EMBL/GenBank/DDBJ databases">
        <authorList>
            <person name="Chronopoulou M."/>
        </authorList>
    </citation>
    <scope>NUCLEOTIDE SEQUENCE</scope>
    <source>
        <tissue evidence="2">Whole organism</tissue>
    </source>
</reference>
<protein>
    <submittedName>
        <fullName evidence="2">Uncharacterized protein</fullName>
    </submittedName>
</protein>
<sequence>GCRKRKIRCHFDQLLCENGLIPSTCEAEKRDLFDPFKGQESCCGGSSKNIQIPTRRGLSRVLSIGVIGRGRRVLYGEIYYLVFVVIVKSAFVGE</sequence>
<evidence type="ECO:0000313" key="2">
    <source>
        <dbReference type="EMBL" id="CDW46509.1"/>
    </source>
</evidence>
<accession>A0A0K2V7P9</accession>
<dbReference type="AlphaFoldDB" id="A0A0K2V7P9"/>
<dbReference type="EMBL" id="HACA01029148">
    <property type="protein sequence ID" value="CDW46509.1"/>
    <property type="molecule type" value="Transcribed_RNA"/>
</dbReference>
<keyword evidence="1" id="KW-0812">Transmembrane</keyword>
<keyword evidence="1" id="KW-1133">Transmembrane helix</keyword>
<proteinExistence type="predicted"/>
<organism evidence="2">
    <name type="scientific">Lepeophtheirus salmonis</name>
    <name type="common">Salmon louse</name>
    <name type="synonym">Caligus salmonis</name>
    <dbReference type="NCBI Taxonomy" id="72036"/>
    <lineage>
        <taxon>Eukaryota</taxon>
        <taxon>Metazoa</taxon>
        <taxon>Ecdysozoa</taxon>
        <taxon>Arthropoda</taxon>
        <taxon>Crustacea</taxon>
        <taxon>Multicrustacea</taxon>
        <taxon>Hexanauplia</taxon>
        <taxon>Copepoda</taxon>
        <taxon>Siphonostomatoida</taxon>
        <taxon>Caligidae</taxon>
        <taxon>Lepeophtheirus</taxon>
    </lineage>
</organism>
<evidence type="ECO:0000256" key="1">
    <source>
        <dbReference type="SAM" id="Phobius"/>
    </source>
</evidence>
<feature type="transmembrane region" description="Helical" evidence="1">
    <location>
        <begin position="73"/>
        <end position="91"/>
    </location>
</feature>